<dbReference type="InterPro" id="IPR022155">
    <property type="entry name" value="DUF3684"/>
</dbReference>
<evidence type="ECO:0000259" key="2">
    <source>
        <dbReference type="Pfam" id="PF25794"/>
    </source>
</evidence>
<dbReference type="Pfam" id="PF25794">
    <property type="entry name" value="SACS"/>
    <property type="match status" value="1"/>
</dbReference>
<evidence type="ECO:0000313" key="3">
    <source>
        <dbReference type="EMBL" id="CAG8561147.1"/>
    </source>
</evidence>
<dbReference type="Pfam" id="PF12449">
    <property type="entry name" value="DUF3684"/>
    <property type="match status" value="1"/>
</dbReference>
<name>A0A9N9BDM9_9GLOM</name>
<evidence type="ECO:0000313" key="4">
    <source>
        <dbReference type="Proteomes" id="UP000789572"/>
    </source>
</evidence>
<protein>
    <submittedName>
        <fullName evidence="3">3105_t:CDS:1</fullName>
    </submittedName>
</protein>
<dbReference type="InterPro" id="IPR058210">
    <property type="entry name" value="SACS/Nov_dom"/>
</dbReference>
<dbReference type="PANTHER" id="PTHR47839:SF1">
    <property type="entry name" value="DOMAIN PROTEIN, PUTATIVE (AFU_ORTHOLOGUE AFUA_6G04830)-RELATED"/>
    <property type="match status" value="1"/>
</dbReference>
<reference evidence="3" key="1">
    <citation type="submission" date="2021-06" db="EMBL/GenBank/DDBJ databases">
        <authorList>
            <person name="Kallberg Y."/>
            <person name="Tangrot J."/>
            <person name="Rosling A."/>
        </authorList>
    </citation>
    <scope>NUCLEOTIDE SEQUENCE</scope>
    <source>
        <strain evidence="3">IA702</strain>
    </source>
</reference>
<gene>
    <name evidence="3" type="ORF">POCULU_LOCUS5515</name>
</gene>
<comment type="caution">
    <text evidence="3">The sequence shown here is derived from an EMBL/GenBank/DDBJ whole genome shotgun (WGS) entry which is preliminary data.</text>
</comment>
<dbReference type="EMBL" id="CAJVPJ010000860">
    <property type="protein sequence ID" value="CAG8561147.1"/>
    <property type="molecule type" value="Genomic_DNA"/>
</dbReference>
<dbReference type="InterPro" id="IPR036890">
    <property type="entry name" value="HATPase_C_sf"/>
</dbReference>
<dbReference type="Proteomes" id="UP000789572">
    <property type="component" value="Unassembled WGS sequence"/>
</dbReference>
<dbReference type="Gene3D" id="3.30.565.10">
    <property type="entry name" value="Histidine kinase-like ATPase, C-terminal domain"/>
    <property type="match status" value="1"/>
</dbReference>
<organism evidence="3 4">
    <name type="scientific">Paraglomus occultum</name>
    <dbReference type="NCBI Taxonomy" id="144539"/>
    <lineage>
        <taxon>Eukaryota</taxon>
        <taxon>Fungi</taxon>
        <taxon>Fungi incertae sedis</taxon>
        <taxon>Mucoromycota</taxon>
        <taxon>Glomeromycotina</taxon>
        <taxon>Glomeromycetes</taxon>
        <taxon>Paraglomerales</taxon>
        <taxon>Paraglomeraceae</taxon>
        <taxon>Paraglomus</taxon>
    </lineage>
</organism>
<dbReference type="OrthoDB" id="10031156at2759"/>
<keyword evidence="4" id="KW-1185">Reference proteome</keyword>
<sequence>MSLDVRRLQVLANSVEERVEVNQRHLIDKILARYSAKFVVFRELMQNADDAKSSKIEIVFETGAESKGLNGKKCTRILFKNNGFAFRTQDWDRLKKIAEGNPDEQKIGAFGVGFYSLFSVCEEPFVSSGGQGMAFYWRGCQLFAKLGPIDSDDDQWTTFLMDVKEPMDIPTTDEFGKFLATSMGFTGNLHEICVYIDDTVILSLSKKAMDSRVVQIANDMHTYSPRRIFHLKAVDLQRVELRVERLVTTSNAITSHDTKEASISLYIATGHLDVSVTEAFSADMEHSTKKKPPRTTTLQMLFPEFDERNFSAAEKKEMDVPEIFKGLSTYPKQGRIYIGFPTHQTTGYVSHLAGRFIPTVERESIDLVNKTLAEYNEDLLSIAGVLSRILYEDQMDQVSCLYDSRIMCNISLDDNELQAARESVYKRGTYSLTYFTFRQSTPNDRVSTIMEKTFFSCSKKHLPVISSLGVLPINFVRLPNQNMEGFIKIIPLVPKSVLDSCEKFFAKAKEQAMITDITLDDVVTTELQDRTLTETEMTALMQWWIGYCPNNIVSDAEKSRFLLRAVTIVNGNKMPLAKFKYFLNPKLIPQEHDFPIEMLPYAITKTFTKKNGLELYFNNYKELSIPNWVDFIIRTPTALQKLESDKVFAEKFLGTLSRAFANLTTADKKSLHALIHQKKIIPTKCGMYAPYEAYLSSLTLLPDLPTVHLEKPRSVSENFLVYLGVRKHIDVQLISDRLLTRGDWDYVKLVKHFTTRTDAITPEEKKKLQMIQIWPREDAKKAIQIWPRENDKKDKKDARSRENDKTNEKTVATAEPEKKYVISDLYVPATELRELGLPIIKWKRWSANTAEAKFLIDIGLRTYPTLLKILTLAAPPNAPELRRKAIGYFLKKFEIHYKNDYKDTVNISFLQCADSSTYVTPLDCFANSACGIMGFNVLHKSLLNSATILCVKTDPPKLKLIERLINKPPKNKDAAKKMFEYLATQTGSFEASDWEKLGDAKFVPVEDKKTIIHIFKGITKYANAVSILLNNKHYPYHLRVLALPNISYKDFFYYIDFGEKAHTFLKLCGVKYAPTSEELAQMLVRSSAKMWETMGDKYLEILRTIAVHIKLIRQNKELLSEMKRARMFVGVRMESSDDGEHIRRYVLARAQDIFLNDDPYLCRIFGVFTCPEERVLEDLYQTVGSVWLQKNVRVTHNTSGVKVSSKKSMEVESVIKQRAPLFYHNRMPHEIRFDADWIQKHIHVKEVKKIEKRYYLIPTKQYITEDTSCFFNYVEANRTLCIVGSKVAYLEIAYSLCEAIYTKPGLNDPLILYSILTLPTDSLRRQGYPVDRILKKKQGKVIIDTSDKNLGLKTMPKYTNELERDLHNAVLSCKPNMQDQLILEAYVDDKPSYSVSHALNHPLNFVCQVNGIRVYATADITSAKIKDRKDLSRFIDLLKELGGLFKLSQDVLHVYYDADGTTTAFNLNASLFFNLYVYETLHDTNAVTFNPEAMTYWFLTFCHELAHNFVKSHNETHEYYLSSFARTHIPHLIARLQQRGLERDLHNAVLSCKSNVQNRLILEADKPGSSASHALNHPLNYMCHVSEIRVYATDDITFAKIKDRKDLEKFIDLLKELGGLFELSQDVLHVYYDTDRTTSAFNLNGSLFFNLYVYETLHHTNAVTFSPEAMTYWFLTFCHELAHNFVKSHDETHEHYLSSFARTHIPHLIAKLQQLSDKLDKTSLTFEDLLSYD</sequence>
<accession>A0A9N9BDM9</accession>
<dbReference type="SUPFAM" id="SSF55874">
    <property type="entry name" value="ATPase domain of HSP90 chaperone/DNA topoisomerase II/histidine kinase"/>
    <property type="match status" value="1"/>
</dbReference>
<proteinExistence type="predicted"/>
<feature type="domain" description="Sacsin/Nov" evidence="2">
    <location>
        <begin position="25"/>
        <end position="130"/>
    </location>
</feature>
<evidence type="ECO:0000256" key="1">
    <source>
        <dbReference type="SAM" id="MobiDB-lite"/>
    </source>
</evidence>
<feature type="region of interest" description="Disordered" evidence="1">
    <location>
        <begin position="790"/>
        <end position="812"/>
    </location>
</feature>
<dbReference type="PANTHER" id="PTHR47839">
    <property type="entry name" value="DOMAIN PROTEIN, PUTATIVE (AFU_ORTHOLOGUE AFUA_6G04830)-RELATED"/>
    <property type="match status" value="1"/>
</dbReference>
<dbReference type="NCBIfam" id="NF047352">
    <property type="entry name" value="P_loop_sacsin"/>
    <property type="match status" value="1"/>
</dbReference>
<feature type="compositionally biased region" description="Basic and acidic residues" evidence="1">
    <location>
        <begin position="790"/>
        <end position="808"/>
    </location>
</feature>